<evidence type="ECO:0000256" key="8">
    <source>
        <dbReference type="ARBA" id="ARBA00022723"/>
    </source>
</evidence>
<keyword evidence="11 17" id="KW-0333">Golgi apparatus</keyword>
<dbReference type="OrthoDB" id="10016069at2759"/>
<reference evidence="20" key="2">
    <citation type="submission" date="2025-08" db="UniProtKB">
        <authorList>
            <consortium name="Ensembl"/>
        </authorList>
    </citation>
    <scope>IDENTIFICATION</scope>
</reference>
<keyword evidence="6 17" id="KW-0808">Transferase</keyword>
<evidence type="ECO:0000313" key="21">
    <source>
        <dbReference type="Proteomes" id="UP000694620"/>
    </source>
</evidence>
<comment type="catalytic activity">
    <reaction evidence="16">
        <text>N-acetyl-D-glucosamine + UDP-alpha-D-galactose = beta-D-galactosyl-(1-&gt;4)-N-acetyl-D-glucosamine + UDP + H(+)</text>
        <dbReference type="Rhea" id="RHEA:17745"/>
        <dbReference type="ChEBI" id="CHEBI:15378"/>
        <dbReference type="ChEBI" id="CHEBI:58223"/>
        <dbReference type="ChEBI" id="CHEBI:60152"/>
        <dbReference type="ChEBI" id="CHEBI:66914"/>
        <dbReference type="ChEBI" id="CHEBI:506227"/>
        <dbReference type="EC" id="2.4.1.90"/>
    </reaction>
    <physiologicalReaction direction="left-to-right" evidence="16">
        <dbReference type="Rhea" id="RHEA:17746"/>
    </physiologicalReaction>
</comment>
<dbReference type="UniPathway" id="UPA00378"/>
<dbReference type="RefSeq" id="XP_028656324.1">
    <property type="nucleotide sequence ID" value="XM_028800491.2"/>
</dbReference>
<feature type="transmembrane region" description="Helical" evidence="17">
    <location>
        <begin position="44"/>
        <end position="63"/>
    </location>
</feature>
<dbReference type="InterPro" id="IPR027791">
    <property type="entry name" value="Galactosyl_T_C"/>
</dbReference>
<comment type="similarity">
    <text evidence="4 17">Belongs to the glycosyltransferase 7 family.</text>
</comment>
<accession>A0A8C4RFQ5</accession>
<evidence type="ECO:0000256" key="1">
    <source>
        <dbReference type="ARBA" id="ARBA00001936"/>
    </source>
</evidence>
<name>A0A8C4RFQ5_ERPCA</name>
<dbReference type="PRINTS" id="PR02050">
    <property type="entry name" value="B14GALTRFASE"/>
</dbReference>
<keyword evidence="5 17" id="KW-0328">Glycosyltransferase</keyword>
<comment type="cofactor">
    <cofactor evidence="1 17">
        <name>Mn(2+)</name>
        <dbReference type="ChEBI" id="CHEBI:29035"/>
    </cofactor>
</comment>
<dbReference type="GO" id="GO:0000139">
    <property type="term" value="C:Golgi membrane"/>
    <property type="evidence" value="ECO:0007669"/>
    <property type="project" value="UniProtKB-SubCell"/>
</dbReference>
<comment type="pathway">
    <text evidence="3 17">Protein modification; protein glycosylation.</text>
</comment>
<evidence type="ECO:0000256" key="16">
    <source>
        <dbReference type="ARBA" id="ARBA00049413"/>
    </source>
</evidence>
<comment type="function">
    <text evidence="17">Responsible for the synthesis of complex-type N-linked oligosaccharides in many glycoproteins as well as the carbohydrate moieties of glycolipids.</text>
</comment>
<feature type="domain" description="Galactosyltransferase C-terminal" evidence="18">
    <location>
        <begin position="246"/>
        <end position="322"/>
    </location>
</feature>
<dbReference type="Pfam" id="PF02709">
    <property type="entry name" value="Glyco_transf_7C"/>
    <property type="match status" value="1"/>
</dbReference>
<keyword evidence="15 17" id="KW-0464">Manganese</keyword>
<dbReference type="Ensembl" id="ENSECRT00000001960.1">
    <property type="protein sequence ID" value="ENSECRP00000001935.1"/>
    <property type="gene ID" value="ENSECRG00000001354.1"/>
</dbReference>
<evidence type="ECO:0000259" key="19">
    <source>
        <dbReference type="Pfam" id="PF13733"/>
    </source>
</evidence>
<dbReference type="GO" id="GO:0032580">
    <property type="term" value="C:Golgi cisterna membrane"/>
    <property type="evidence" value="ECO:0007669"/>
    <property type="project" value="UniProtKB-UniRule"/>
</dbReference>
<evidence type="ECO:0000256" key="2">
    <source>
        <dbReference type="ARBA" id="ARBA00004323"/>
    </source>
</evidence>
<proteinExistence type="inferred from homology"/>
<dbReference type="GeneTree" id="ENSGT00940000166068"/>
<dbReference type="PANTHER" id="PTHR19300:SF42">
    <property type="entry name" value="BETA-1,4-GALACTOSYLTRANSFERASE"/>
    <property type="match status" value="1"/>
</dbReference>
<keyword evidence="13" id="KW-1015">Disulfide bond</keyword>
<evidence type="ECO:0000256" key="15">
    <source>
        <dbReference type="ARBA" id="ARBA00023211"/>
    </source>
</evidence>
<evidence type="ECO:0000256" key="7">
    <source>
        <dbReference type="ARBA" id="ARBA00022692"/>
    </source>
</evidence>
<keyword evidence="14 17" id="KW-0325">Glycoprotein</keyword>
<keyword evidence="7 17" id="KW-0812">Transmembrane</keyword>
<evidence type="ECO:0000256" key="4">
    <source>
        <dbReference type="ARBA" id="ARBA00005735"/>
    </source>
</evidence>
<dbReference type="GeneID" id="114650697"/>
<protein>
    <recommendedName>
        <fullName evidence="17">Beta-1,4-galactosyltransferase</fullName>
        <shortName evidence="17">Beta-1,4-GalTase</shortName>
        <ecNumber evidence="17">2.4.1.-</ecNumber>
    </recommendedName>
</protein>
<dbReference type="InterPro" id="IPR003859">
    <property type="entry name" value="Galactosyl_T"/>
</dbReference>
<dbReference type="GO" id="GO:0003945">
    <property type="term" value="F:N-acetyllactosamine synthase activity"/>
    <property type="evidence" value="ECO:0007669"/>
    <property type="project" value="UniProtKB-EC"/>
</dbReference>
<dbReference type="InterPro" id="IPR029044">
    <property type="entry name" value="Nucleotide-diphossugar_trans"/>
</dbReference>
<keyword evidence="12 17" id="KW-0472">Membrane</keyword>
<evidence type="ECO:0000256" key="10">
    <source>
        <dbReference type="ARBA" id="ARBA00022989"/>
    </source>
</evidence>
<keyword evidence="21" id="KW-1185">Reference proteome</keyword>
<keyword evidence="10 17" id="KW-1133">Transmembrane helix</keyword>
<evidence type="ECO:0000256" key="12">
    <source>
        <dbReference type="ARBA" id="ARBA00023136"/>
    </source>
</evidence>
<feature type="domain" description="Galactosyltransferase N-terminal" evidence="19">
    <location>
        <begin position="108"/>
        <end position="241"/>
    </location>
</feature>
<gene>
    <name evidence="20" type="primary">LOC114650697</name>
</gene>
<dbReference type="AlphaFoldDB" id="A0A8C4RFQ5"/>
<dbReference type="EC" id="2.4.1.-" evidence="17"/>
<reference evidence="20" key="3">
    <citation type="submission" date="2025-09" db="UniProtKB">
        <authorList>
            <consortium name="Ensembl"/>
        </authorList>
    </citation>
    <scope>IDENTIFICATION</scope>
</reference>
<evidence type="ECO:0000256" key="11">
    <source>
        <dbReference type="ARBA" id="ARBA00023034"/>
    </source>
</evidence>
<sequence length="387" mass="45100">MQMIHYSSCTAAKLYSLYKALAKAFLCQTRCLFERMFSVRTLEGPYFCFVMACLQLLFLLLMYQRSSSSWSGAFMEKLPDKWDYSKLHDVYFNLSFFSPASTEDLHHCPPKSPLLVGPIRVNFHNVPNMKRIIRKNPYVQRGGLYTPRHCVAQYKTAILVPHRNRETHLRHLLYFLHPFLQRQQLHYRIYVINQAGNGTFNRAKLLNIGVREALKDDEWDCLFLHDVDLIPENDYNLYVCDELCPKHVSSAMNKFNYRLPYRTFFGGVTAVTPEQYLRMNGFPNSYWGWGGEDDEIANRVNYAGMNIVRVPLDIGRYKMIKHGPDEGNNANEKRFDMLTKSHKYWKVDGMNSLEYKCISKQLTSLYTNITADIGEAPIEDKNSVPES</sequence>
<dbReference type="Proteomes" id="UP000694620">
    <property type="component" value="Chromosome 4"/>
</dbReference>
<keyword evidence="9 17" id="KW-0735">Signal-anchor</keyword>
<dbReference type="PANTHER" id="PTHR19300">
    <property type="entry name" value="BETA-1,4-GALACTOSYLTRANSFERASE"/>
    <property type="match status" value="1"/>
</dbReference>
<evidence type="ECO:0000313" key="20">
    <source>
        <dbReference type="Ensembl" id="ENSECRP00000001935.1"/>
    </source>
</evidence>
<evidence type="ECO:0000256" key="13">
    <source>
        <dbReference type="ARBA" id="ARBA00023157"/>
    </source>
</evidence>
<dbReference type="InterPro" id="IPR027995">
    <property type="entry name" value="Galactosyl_T_N"/>
</dbReference>
<evidence type="ECO:0000259" key="18">
    <source>
        <dbReference type="Pfam" id="PF02709"/>
    </source>
</evidence>
<evidence type="ECO:0000256" key="5">
    <source>
        <dbReference type="ARBA" id="ARBA00022676"/>
    </source>
</evidence>
<evidence type="ECO:0000256" key="14">
    <source>
        <dbReference type="ARBA" id="ARBA00023180"/>
    </source>
</evidence>
<evidence type="ECO:0000256" key="17">
    <source>
        <dbReference type="RuleBase" id="RU368121"/>
    </source>
</evidence>
<dbReference type="GO" id="GO:0005975">
    <property type="term" value="P:carbohydrate metabolic process"/>
    <property type="evidence" value="ECO:0007669"/>
    <property type="project" value="InterPro"/>
</dbReference>
<dbReference type="Pfam" id="PF13733">
    <property type="entry name" value="Glyco_transf_7N"/>
    <property type="match status" value="1"/>
</dbReference>
<dbReference type="Gene3D" id="3.90.550.10">
    <property type="entry name" value="Spore Coat Polysaccharide Biosynthesis Protein SpsA, Chain A"/>
    <property type="match status" value="1"/>
</dbReference>
<dbReference type="FunFam" id="3.90.550.10:FF:000028">
    <property type="entry name" value="beta-1,4-galactosyltransferase 1"/>
    <property type="match status" value="1"/>
</dbReference>
<keyword evidence="8 17" id="KW-0479">Metal-binding</keyword>
<evidence type="ECO:0000256" key="9">
    <source>
        <dbReference type="ARBA" id="ARBA00022968"/>
    </source>
</evidence>
<reference evidence="20" key="1">
    <citation type="submission" date="2021-06" db="EMBL/GenBank/DDBJ databases">
        <authorList>
            <consortium name="Wellcome Sanger Institute Data Sharing"/>
        </authorList>
    </citation>
    <scope>NUCLEOTIDE SEQUENCE [LARGE SCALE GENOMIC DNA]</scope>
</reference>
<evidence type="ECO:0000256" key="3">
    <source>
        <dbReference type="ARBA" id="ARBA00004922"/>
    </source>
</evidence>
<dbReference type="SUPFAM" id="SSF53448">
    <property type="entry name" value="Nucleotide-diphospho-sugar transferases"/>
    <property type="match status" value="1"/>
</dbReference>
<evidence type="ECO:0000256" key="6">
    <source>
        <dbReference type="ARBA" id="ARBA00022679"/>
    </source>
</evidence>
<organism evidence="20 21">
    <name type="scientific">Erpetoichthys calabaricus</name>
    <name type="common">Rope fish</name>
    <name type="synonym">Calamoichthys calabaricus</name>
    <dbReference type="NCBI Taxonomy" id="27687"/>
    <lineage>
        <taxon>Eukaryota</taxon>
        <taxon>Metazoa</taxon>
        <taxon>Chordata</taxon>
        <taxon>Craniata</taxon>
        <taxon>Vertebrata</taxon>
        <taxon>Euteleostomi</taxon>
        <taxon>Actinopterygii</taxon>
        <taxon>Polypteriformes</taxon>
        <taxon>Polypteridae</taxon>
        <taxon>Erpetoichthys</taxon>
    </lineage>
</organism>
<dbReference type="CDD" id="cd00899">
    <property type="entry name" value="b4GalT"/>
    <property type="match status" value="1"/>
</dbReference>
<comment type="subcellular location">
    <subcellularLocation>
        <location evidence="2 17">Golgi apparatus membrane</location>
        <topology evidence="2 17">Single-pass type II membrane protein</topology>
    </subcellularLocation>
</comment>
<dbReference type="GO" id="GO:0046872">
    <property type="term" value="F:metal ion binding"/>
    <property type="evidence" value="ECO:0007669"/>
    <property type="project" value="UniProtKB-UniRule"/>
</dbReference>
<dbReference type="RefSeq" id="XP_028656325.1">
    <property type="nucleotide sequence ID" value="XM_028800492.2"/>
</dbReference>